<comment type="caution">
    <text evidence="3">The sequence shown here is derived from an EMBL/GenBank/DDBJ whole genome shotgun (WGS) entry which is preliminary data.</text>
</comment>
<dbReference type="InterPro" id="IPR010093">
    <property type="entry name" value="SinI_DNA-bd"/>
</dbReference>
<dbReference type="SUPFAM" id="SSF46955">
    <property type="entry name" value="Putative DNA-binding domain"/>
    <property type="match status" value="1"/>
</dbReference>
<sequence>MSTAPTRVVEEISPPTSPEQKRAARRIVDLILGGTTEVMLRLPEGEEHQLDSEELRALLAIALARAEGHRVSVISHDVMLSPQQAAELLGVSRPMVYRFIERGELEATRVGTHWRLSTTDVIALVERRSLLMDRVDTGFDQVTEAMLSQQKNTPTKGDAEEGWRTAAPEQRRPPLERVRKRTRGRRT</sequence>
<name>A0ABU2MCK1_9ACTN</name>
<feature type="region of interest" description="Disordered" evidence="1">
    <location>
        <begin position="147"/>
        <end position="187"/>
    </location>
</feature>
<evidence type="ECO:0000313" key="4">
    <source>
        <dbReference type="Proteomes" id="UP001183390"/>
    </source>
</evidence>
<proteinExistence type="predicted"/>
<keyword evidence="4" id="KW-1185">Reference proteome</keyword>
<feature type="domain" description="Helix-turn-helix" evidence="2">
    <location>
        <begin position="79"/>
        <end position="129"/>
    </location>
</feature>
<dbReference type="InterPro" id="IPR041657">
    <property type="entry name" value="HTH_17"/>
</dbReference>
<dbReference type="NCBIfam" id="TIGR01764">
    <property type="entry name" value="excise"/>
    <property type="match status" value="1"/>
</dbReference>
<gene>
    <name evidence="3" type="ORF">RM479_18545</name>
</gene>
<dbReference type="Pfam" id="PF12728">
    <property type="entry name" value="HTH_17"/>
    <property type="match status" value="1"/>
</dbReference>
<evidence type="ECO:0000313" key="3">
    <source>
        <dbReference type="EMBL" id="MDT0330420.1"/>
    </source>
</evidence>
<dbReference type="Proteomes" id="UP001183390">
    <property type="component" value="Unassembled WGS sequence"/>
</dbReference>
<dbReference type="EMBL" id="JAVREP010000012">
    <property type="protein sequence ID" value="MDT0330420.1"/>
    <property type="molecule type" value="Genomic_DNA"/>
</dbReference>
<dbReference type="RefSeq" id="WP_311512980.1">
    <property type="nucleotide sequence ID" value="NZ_JAVREP010000012.1"/>
</dbReference>
<evidence type="ECO:0000256" key="1">
    <source>
        <dbReference type="SAM" id="MobiDB-lite"/>
    </source>
</evidence>
<accession>A0ABU2MCK1</accession>
<protein>
    <submittedName>
        <fullName evidence="3">Helix-turn-helix domain-containing protein</fullName>
    </submittedName>
</protein>
<dbReference type="InterPro" id="IPR009061">
    <property type="entry name" value="DNA-bd_dom_put_sf"/>
</dbReference>
<evidence type="ECO:0000259" key="2">
    <source>
        <dbReference type="Pfam" id="PF12728"/>
    </source>
</evidence>
<feature type="compositionally biased region" description="Basic residues" evidence="1">
    <location>
        <begin position="178"/>
        <end position="187"/>
    </location>
</feature>
<organism evidence="3 4">
    <name type="scientific">Nocardiopsis lambiniae</name>
    <dbReference type="NCBI Taxonomy" id="3075539"/>
    <lineage>
        <taxon>Bacteria</taxon>
        <taxon>Bacillati</taxon>
        <taxon>Actinomycetota</taxon>
        <taxon>Actinomycetes</taxon>
        <taxon>Streptosporangiales</taxon>
        <taxon>Nocardiopsidaceae</taxon>
        <taxon>Nocardiopsis</taxon>
    </lineage>
</organism>
<reference evidence="4" key="1">
    <citation type="submission" date="2023-07" db="EMBL/GenBank/DDBJ databases">
        <title>30 novel species of actinomycetes from the DSMZ collection.</title>
        <authorList>
            <person name="Nouioui I."/>
        </authorList>
    </citation>
    <scope>NUCLEOTIDE SEQUENCE [LARGE SCALE GENOMIC DNA]</scope>
    <source>
        <strain evidence="4">DSM 44743</strain>
    </source>
</reference>
<feature type="compositionally biased region" description="Basic and acidic residues" evidence="1">
    <location>
        <begin position="157"/>
        <end position="177"/>
    </location>
</feature>
<feature type="region of interest" description="Disordered" evidence="1">
    <location>
        <begin position="1"/>
        <end position="21"/>
    </location>
</feature>